<evidence type="ECO:0000313" key="1">
    <source>
        <dbReference type="EMBL" id="DAF89872.1"/>
    </source>
</evidence>
<name>A0A8S5U5W9_9CAUD</name>
<dbReference type="PROSITE" id="PS51257">
    <property type="entry name" value="PROKAR_LIPOPROTEIN"/>
    <property type="match status" value="1"/>
</dbReference>
<proteinExistence type="predicted"/>
<sequence>MKKKLITIVMLSIMILSFTGCTKDQVSEIEDISKNNTEVITIKDEAQENYPYESGLTKEIKSMTNALHCTFAITDKTNLYITVEGDRAVLNANKQNIIEYLKKDTKYSNVTLIMHDSGSSVLDAFYNQKIK</sequence>
<accession>A0A8S5U5W9</accession>
<protein>
    <submittedName>
        <fullName evidence="1">Uncharacterized protein</fullName>
    </submittedName>
</protein>
<organism evidence="1">
    <name type="scientific">Siphoviridae sp. cteLh2</name>
    <dbReference type="NCBI Taxonomy" id="2825590"/>
    <lineage>
        <taxon>Viruses</taxon>
        <taxon>Duplodnaviria</taxon>
        <taxon>Heunggongvirae</taxon>
        <taxon>Uroviricota</taxon>
        <taxon>Caudoviricetes</taxon>
    </lineage>
</organism>
<reference evidence="1" key="1">
    <citation type="journal article" date="2021" name="Proc. Natl. Acad. Sci. U.S.A.">
        <title>A Catalog of Tens of Thousands of Viruses from Human Metagenomes Reveals Hidden Associations with Chronic Diseases.</title>
        <authorList>
            <person name="Tisza M.J."/>
            <person name="Buck C.B."/>
        </authorList>
    </citation>
    <scope>NUCLEOTIDE SEQUENCE</scope>
    <source>
        <strain evidence="1">CteLh2</strain>
    </source>
</reference>
<dbReference type="EMBL" id="BK016017">
    <property type="protein sequence ID" value="DAF89872.1"/>
    <property type="molecule type" value="Genomic_DNA"/>
</dbReference>